<sequence length="405" mass="45822">MTKNIYVEEVEWQLPQDMEIELVERKGIGHPDYIADSASEEVSIGLSNYYIEYYGRILHHNVDKVLIVGGQSDPKFRGGRVLHPIYILVSGRATTTVKTDDGIENVPIGTIIMSSVKKWIKNNMRYLDPEEHVIVDYKIGKGSEDLTGIFDRGLSVPHANDTSFGIGFYPYSTLENVVYQTERFLNSPEMKKKIPELGEDIKVMGLRNKKEIDLTIAGAMISKLVDDKDHYINIKEKVVEEVYKYTERLAPEYEIKIFFNTGDSPEKNIFYLTVTGTSAEHGDDGATGRGNRANGLITPMRPMSLEATAGKNPVNHVGKIYNIIAMLASKKIYEELHEEAHVIVQILSQIGRPIDEPLATSIKLTSKTKPITNDMKEEARNIIEQELKEITKYTKLILEKKVQLF</sequence>
<keyword evidence="1" id="KW-0808">Transferase</keyword>
<dbReference type="GO" id="GO:0004478">
    <property type="term" value="F:methionine adenosyltransferase activity"/>
    <property type="evidence" value="ECO:0007669"/>
    <property type="project" value="UniProtKB-EC"/>
</dbReference>
<dbReference type="PANTHER" id="PTHR36697">
    <property type="entry name" value="S-ADENOSYLMETHIONINE SYNTHASE"/>
    <property type="match status" value="1"/>
</dbReference>
<accession>A0A7C2ZPN9</accession>
<proteinExistence type="predicted"/>
<dbReference type="EMBL" id="DSFH01000035">
    <property type="protein sequence ID" value="HEW63813.1"/>
    <property type="molecule type" value="Genomic_DNA"/>
</dbReference>
<evidence type="ECO:0000313" key="1">
    <source>
        <dbReference type="EMBL" id="HEW63813.1"/>
    </source>
</evidence>
<dbReference type="Proteomes" id="UP000886076">
    <property type="component" value="Unassembled WGS sequence"/>
</dbReference>
<dbReference type="PANTHER" id="PTHR36697:SF1">
    <property type="entry name" value="S-ADENOSYLMETHIONINE SYNTHASE"/>
    <property type="match status" value="1"/>
</dbReference>
<dbReference type="InterPro" id="IPR042544">
    <property type="entry name" value="AdoMet_synthase_3"/>
</dbReference>
<dbReference type="InterPro" id="IPR027790">
    <property type="entry name" value="AdoMet_synthase_2_family"/>
</dbReference>
<protein>
    <submittedName>
        <fullName evidence="1">Methionine adenosyltransferase</fullName>
        <ecNumber evidence="1">2.5.1.6</ecNumber>
    </submittedName>
</protein>
<dbReference type="Pfam" id="PF01941">
    <property type="entry name" value="AdoMet_Synthase"/>
    <property type="match status" value="1"/>
</dbReference>
<dbReference type="AlphaFoldDB" id="A0A7C2ZPN9"/>
<organism evidence="1">
    <name type="scientific">Fervidicoccus fontis</name>
    <dbReference type="NCBI Taxonomy" id="683846"/>
    <lineage>
        <taxon>Archaea</taxon>
        <taxon>Thermoproteota</taxon>
        <taxon>Thermoprotei</taxon>
        <taxon>Fervidicoccales</taxon>
        <taxon>Fervidicoccaceae</taxon>
        <taxon>Fervidicoccus</taxon>
    </lineage>
</organism>
<dbReference type="RefSeq" id="WP_272985120.1">
    <property type="nucleotide sequence ID" value="NZ_DSFH01000035.1"/>
</dbReference>
<comment type="caution">
    <text evidence="1">The sequence shown here is derived from an EMBL/GenBank/DDBJ whole genome shotgun (WGS) entry which is preliminary data.</text>
</comment>
<name>A0A7C2ZPN9_9CREN</name>
<dbReference type="NCBIfam" id="NF003366">
    <property type="entry name" value="PRK04439.1-5"/>
    <property type="match status" value="1"/>
</dbReference>
<dbReference type="NCBIfam" id="NF003365">
    <property type="entry name" value="PRK04439.1-4"/>
    <property type="match status" value="1"/>
</dbReference>
<reference evidence="1" key="1">
    <citation type="journal article" date="2020" name="mSystems">
        <title>Genome- and Community-Level Interaction Insights into Carbon Utilization and Element Cycling Functions of Hydrothermarchaeota in Hydrothermal Sediment.</title>
        <authorList>
            <person name="Zhou Z."/>
            <person name="Liu Y."/>
            <person name="Xu W."/>
            <person name="Pan J."/>
            <person name="Luo Z.H."/>
            <person name="Li M."/>
        </authorList>
    </citation>
    <scope>NUCLEOTIDE SEQUENCE [LARGE SCALE GENOMIC DNA]</scope>
    <source>
        <strain evidence="1">SpSt-1261</strain>
    </source>
</reference>
<dbReference type="Gene3D" id="3.30.300.10">
    <property type="match status" value="1"/>
</dbReference>
<dbReference type="Gene3D" id="3.30.300.280">
    <property type="entry name" value="S-adenosylmethionine synthetase, C-terminal domain"/>
    <property type="match status" value="2"/>
</dbReference>
<gene>
    <name evidence="1" type="ORF">ENO39_01970</name>
</gene>
<dbReference type="EC" id="2.5.1.6" evidence="1"/>